<comment type="caution">
    <text evidence="1">The sequence shown here is derived from an EMBL/GenBank/DDBJ whole genome shotgun (WGS) entry which is preliminary data.</text>
</comment>
<keyword evidence="2" id="KW-1185">Reference proteome</keyword>
<gene>
    <name evidence="1" type="ORF">DdX_19494</name>
</gene>
<proteinExistence type="predicted"/>
<dbReference type="EMBL" id="JAKKPZ010000388">
    <property type="protein sequence ID" value="KAI1695609.1"/>
    <property type="molecule type" value="Genomic_DNA"/>
</dbReference>
<accession>A0AAD4MJC0</accession>
<organism evidence="1 2">
    <name type="scientific">Ditylenchus destructor</name>
    <dbReference type="NCBI Taxonomy" id="166010"/>
    <lineage>
        <taxon>Eukaryota</taxon>
        <taxon>Metazoa</taxon>
        <taxon>Ecdysozoa</taxon>
        <taxon>Nematoda</taxon>
        <taxon>Chromadorea</taxon>
        <taxon>Rhabditida</taxon>
        <taxon>Tylenchina</taxon>
        <taxon>Tylenchomorpha</taxon>
        <taxon>Sphaerularioidea</taxon>
        <taxon>Anguinidae</taxon>
        <taxon>Anguininae</taxon>
        <taxon>Ditylenchus</taxon>
    </lineage>
</organism>
<protein>
    <submittedName>
        <fullName evidence="1">Uncharacterized protein</fullName>
    </submittedName>
</protein>
<reference evidence="1" key="1">
    <citation type="submission" date="2022-01" db="EMBL/GenBank/DDBJ databases">
        <title>Genome Sequence Resource for Two Populations of Ditylenchus destructor, the Migratory Endoparasitic Phytonematode.</title>
        <authorList>
            <person name="Zhang H."/>
            <person name="Lin R."/>
            <person name="Xie B."/>
        </authorList>
    </citation>
    <scope>NUCLEOTIDE SEQUENCE</scope>
    <source>
        <strain evidence="1">BazhouSP</strain>
    </source>
</reference>
<evidence type="ECO:0000313" key="2">
    <source>
        <dbReference type="Proteomes" id="UP001201812"/>
    </source>
</evidence>
<sequence length="468" mass="53631">MISTCRTLTLVGRDVIQWLPHIPLSDTLEYVSLSDCNPVNGCPMNRHDVISDVRISEIVEFLFKPSRNRTPRNLVIRNVFSYRNTQAIVHAMEKGYLVCKEASKESEIKAALEECLRLSTLQLSERSATGNMLTSNKMVKCISAPEGNDESPTLEGNWRVEHTVIKRFNKELSPEEYKQWVVRNKYSKHTSLKISTTVDPLGYELSAYGDYKDRNPIRTPVFFARVKQLNHDTWPLFQHFVRLLTDPFICIRYLRLITQADVFNLLAAKIHRSNRGRLHCEILSLKFEGNVQTPLNWIKDHVRCASFQQSMPVSNCSPNRRKQLLDFFITGSHCTSEIVVIDSNISKDLIIDFVQKFTHLKNCDEIHIVNSIRGKVFYMSADALDTIYEQFIIKNEKNRRTTAQVFEFVNVVIQKKLQLSITRMGNASVIGLAKNRGILSIVNKIKDCVSDNAVKAACWDISEMVLSV</sequence>
<dbReference type="AlphaFoldDB" id="A0AAD4MJC0"/>
<dbReference type="Proteomes" id="UP001201812">
    <property type="component" value="Unassembled WGS sequence"/>
</dbReference>
<name>A0AAD4MJC0_9BILA</name>
<evidence type="ECO:0000313" key="1">
    <source>
        <dbReference type="EMBL" id="KAI1695609.1"/>
    </source>
</evidence>